<dbReference type="SUPFAM" id="SSF49503">
    <property type="entry name" value="Cupredoxins"/>
    <property type="match status" value="3"/>
</dbReference>
<evidence type="ECO:0000256" key="3">
    <source>
        <dbReference type="ARBA" id="ARBA00010609"/>
    </source>
</evidence>
<dbReference type="Gene3D" id="2.60.40.420">
    <property type="entry name" value="Cupredoxins - blue copper proteins"/>
    <property type="match status" value="3"/>
</dbReference>
<evidence type="ECO:0000256" key="6">
    <source>
        <dbReference type="ARBA" id="ARBA00022824"/>
    </source>
</evidence>
<dbReference type="PANTHER" id="PTHR48461">
    <property type="entry name" value="MULTICOPPER OXIDASE LPR1-LIKE"/>
    <property type="match status" value="1"/>
</dbReference>
<keyword evidence="9" id="KW-0472">Membrane</keyword>
<dbReference type="Pfam" id="PF00394">
    <property type="entry name" value="Cu-oxidase"/>
    <property type="match status" value="1"/>
</dbReference>
<evidence type="ECO:0000256" key="8">
    <source>
        <dbReference type="ARBA" id="ARBA00023008"/>
    </source>
</evidence>
<evidence type="ECO:0000313" key="15">
    <source>
        <dbReference type="Proteomes" id="UP000000768"/>
    </source>
</evidence>
<evidence type="ECO:0000256" key="2">
    <source>
        <dbReference type="ARBA" id="ARBA00004406"/>
    </source>
</evidence>
<comment type="subcellular location">
    <subcellularLocation>
        <location evidence="2">Endoplasmic reticulum membrane</location>
        <topology evidence="2">Peripheral membrane protein</topology>
    </subcellularLocation>
</comment>
<dbReference type="OMA" id="PTLHWAN"/>
<dbReference type="AlphaFoldDB" id="A0A1B6Q248"/>
<dbReference type="OrthoDB" id="262547at2759"/>
<keyword evidence="7" id="KW-0560">Oxidoreductase</keyword>
<evidence type="ECO:0000313" key="14">
    <source>
        <dbReference type="EMBL" id="KXG32002.1"/>
    </source>
</evidence>
<dbReference type="InterPro" id="IPR011706">
    <property type="entry name" value="Cu-oxidase_C"/>
</dbReference>
<protein>
    <recommendedName>
        <fullName evidence="16">Plastocyanin-like domain-containing protein</fullName>
    </recommendedName>
</protein>
<proteinExistence type="inferred from homology"/>
<dbReference type="GO" id="GO:0005507">
    <property type="term" value="F:copper ion binding"/>
    <property type="evidence" value="ECO:0007669"/>
    <property type="project" value="InterPro"/>
</dbReference>
<evidence type="ECO:0000256" key="10">
    <source>
        <dbReference type="ARBA" id="ARBA00023180"/>
    </source>
</evidence>
<comment type="cofactor">
    <cofactor evidence="1">
        <name>Cu cation</name>
        <dbReference type="ChEBI" id="CHEBI:23378"/>
    </cofactor>
</comment>
<comment type="function">
    <text evidence="11">Multicopper oxidase that may play a role in the maintenance of inorganic phosphate homeostasis.</text>
</comment>
<dbReference type="Proteomes" id="UP000000768">
    <property type="component" value="Chromosome 3"/>
</dbReference>
<organism evidence="14 15">
    <name type="scientific">Sorghum bicolor</name>
    <name type="common">Sorghum</name>
    <name type="synonym">Sorghum vulgare</name>
    <dbReference type="NCBI Taxonomy" id="4558"/>
    <lineage>
        <taxon>Eukaryota</taxon>
        <taxon>Viridiplantae</taxon>
        <taxon>Streptophyta</taxon>
        <taxon>Embryophyta</taxon>
        <taxon>Tracheophyta</taxon>
        <taxon>Spermatophyta</taxon>
        <taxon>Magnoliopsida</taxon>
        <taxon>Liliopsida</taxon>
        <taxon>Poales</taxon>
        <taxon>Poaceae</taxon>
        <taxon>PACMAD clade</taxon>
        <taxon>Panicoideae</taxon>
        <taxon>Andropogonodae</taxon>
        <taxon>Andropogoneae</taxon>
        <taxon>Sorghinae</taxon>
        <taxon>Sorghum</taxon>
    </lineage>
</organism>
<dbReference type="GO" id="GO:0016491">
    <property type="term" value="F:oxidoreductase activity"/>
    <property type="evidence" value="ECO:0000318"/>
    <property type="project" value="GO_Central"/>
</dbReference>
<keyword evidence="4" id="KW-0479">Metal-binding</keyword>
<dbReference type="InterPro" id="IPR001117">
    <property type="entry name" value="Cu-oxidase_2nd"/>
</dbReference>
<dbReference type="InterPro" id="IPR052152">
    <property type="entry name" value="LPR1/LPR2"/>
</dbReference>
<evidence type="ECO:0000256" key="5">
    <source>
        <dbReference type="ARBA" id="ARBA00022729"/>
    </source>
</evidence>
<evidence type="ECO:0000256" key="7">
    <source>
        <dbReference type="ARBA" id="ARBA00023002"/>
    </source>
</evidence>
<dbReference type="InterPro" id="IPR002355">
    <property type="entry name" value="Cu_oxidase_Cu_BS"/>
</dbReference>
<keyword evidence="8" id="KW-0186">Copper</keyword>
<reference evidence="15" key="2">
    <citation type="journal article" date="2018" name="Plant J.">
        <title>The Sorghum bicolor reference genome: improved assembly, gene annotations, a transcriptome atlas, and signatures of genome organization.</title>
        <authorList>
            <person name="McCormick R.F."/>
            <person name="Truong S.K."/>
            <person name="Sreedasyam A."/>
            <person name="Jenkins J."/>
            <person name="Shu S."/>
            <person name="Sims D."/>
            <person name="Kennedy M."/>
            <person name="Amirebrahimi M."/>
            <person name="Weers B.D."/>
            <person name="McKinley B."/>
            <person name="Mattison A."/>
            <person name="Morishige D.T."/>
            <person name="Grimwood J."/>
            <person name="Schmutz J."/>
            <person name="Mullet J.E."/>
        </authorList>
    </citation>
    <scope>NUCLEOTIDE SEQUENCE [LARGE SCALE GENOMIC DNA]</scope>
    <source>
        <strain evidence="15">cv. BTx623</strain>
    </source>
</reference>
<reference evidence="14 15" key="1">
    <citation type="journal article" date="2009" name="Nature">
        <title>The Sorghum bicolor genome and the diversification of grasses.</title>
        <authorList>
            <person name="Paterson A.H."/>
            <person name="Bowers J.E."/>
            <person name="Bruggmann R."/>
            <person name="Dubchak I."/>
            <person name="Grimwood J."/>
            <person name="Gundlach H."/>
            <person name="Haberer G."/>
            <person name="Hellsten U."/>
            <person name="Mitros T."/>
            <person name="Poliakov A."/>
            <person name="Schmutz J."/>
            <person name="Spannagl M."/>
            <person name="Tang H."/>
            <person name="Wang X."/>
            <person name="Wicker T."/>
            <person name="Bharti A.K."/>
            <person name="Chapman J."/>
            <person name="Feltus F.A."/>
            <person name="Gowik U."/>
            <person name="Grigoriev I.V."/>
            <person name="Lyons E."/>
            <person name="Maher C.A."/>
            <person name="Martis M."/>
            <person name="Narechania A."/>
            <person name="Otillar R.P."/>
            <person name="Penning B.W."/>
            <person name="Salamov A.A."/>
            <person name="Wang Y."/>
            <person name="Zhang L."/>
            <person name="Carpita N.C."/>
            <person name="Freeling M."/>
            <person name="Gingle A.R."/>
            <person name="Hash C.T."/>
            <person name="Keller B."/>
            <person name="Klein P."/>
            <person name="Kresovich S."/>
            <person name="McCann M.C."/>
            <person name="Ming R."/>
            <person name="Peterson D.G."/>
            <person name="Mehboob-ur-Rahman"/>
            <person name="Ware D."/>
            <person name="Westhoff P."/>
            <person name="Mayer K.F."/>
            <person name="Messing J."/>
            <person name="Rokhsar D.S."/>
        </authorList>
    </citation>
    <scope>NUCLEOTIDE SEQUENCE [LARGE SCALE GENOMIC DNA]</scope>
    <source>
        <strain evidence="15">cv. BTx623</strain>
    </source>
</reference>
<dbReference type="InParanoid" id="A0A1B6Q248"/>
<dbReference type="GO" id="GO:0016036">
    <property type="term" value="P:cellular response to phosphate starvation"/>
    <property type="evidence" value="ECO:0007669"/>
    <property type="project" value="InterPro"/>
</dbReference>
<name>A0A1B6Q248_SORBI</name>
<evidence type="ECO:0000256" key="1">
    <source>
        <dbReference type="ARBA" id="ARBA00001935"/>
    </source>
</evidence>
<evidence type="ECO:0000256" key="9">
    <source>
        <dbReference type="ARBA" id="ARBA00023136"/>
    </source>
</evidence>
<dbReference type="CDD" id="cd13844">
    <property type="entry name" value="CuRO_1_BOD_CotA_like"/>
    <property type="match status" value="1"/>
</dbReference>
<feature type="domain" description="Plastocyanin-like" evidence="13">
    <location>
        <begin position="465"/>
        <end position="605"/>
    </location>
</feature>
<keyword evidence="10" id="KW-0325">Glycoprotein</keyword>
<dbReference type="eggNOG" id="ENOG502QR4X">
    <property type="taxonomic scope" value="Eukaryota"/>
</dbReference>
<keyword evidence="6" id="KW-0256">Endoplasmic reticulum</keyword>
<dbReference type="FunFam" id="2.60.40.420:FF:000081">
    <property type="entry name" value="Spore coat protein A"/>
    <property type="match status" value="1"/>
</dbReference>
<evidence type="ECO:0000256" key="11">
    <source>
        <dbReference type="ARBA" id="ARBA00037077"/>
    </source>
</evidence>
<dbReference type="CDD" id="cd13868">
    <property type="entry name" value="CuRO_2_CotA_like"/>
    <property type="match status" value="1"/>
</dbReference>
<accession>A0A1B6Q248</accession>
<evidence type="ECO:0000259" key="13">
    <source>
        <dbReference type="Pfam" id="PF07731"/>
    </source>
</evidence>
<feature type="domain" description="Plastocyanin-like" evidence="12">
    <location>
        <begin position="303"/>
        <end position="373"/>
    </location>
</feature>
<keyword evidence="5" id="KW-0732">Signal</keyword>
<evidence type="ECO:0000256" key="4">
    <source>
        <dbReference type="ARBA" id="ARBA00022723"/>
    </source>
</evidence>
<keyword evidence="15" id="KW-1185">Reference proteome</keyword>
<dbReference type="Gramene" id="KXG32002">
    <property type="protein sequence ID" value="KXG32002"/>
    <property type="gene ID" value="SORBI_3003G088900"/>
</dbReference>
<evidence type="ECO:0008006" key="16">
    <source>
        <dbReference type="Google" id="ProtNLM"/>
    </source>
</evidence>
<dbReference type="PROSITE" id="PS00080">
    <property type="entry name" value="MULTICOPPER_OXIDASE2"/>
    <property type="match status" value="1"/>
</dbReference>
<dbReference type="EMBL" id="CM000762">
    <property type="protein sequence ID" value="KXG32002.1"/>
    <property type="molecule type" value="Genomic_DNA"/>
</dbReference>
<dbReference type="PANTHER" id="PTHR48461:SF1">
    <property type="entry name" value="MULTICOPPER OXIDASE LPR1-LIKE"/>
    <property type="match status" value="1"/>
</dbReference>
<comment type="similarity">
    <text evidence="3">Belongs to the multicopper oxidase family.</text>
</comment>
<gene>
    <name evidence="14" type="ORF">SORBI_3003G088900</name>
</gene>
<sequence>MLYRENQKCPVSNSRTARPAEMVAARAELAALLLVAAAVCAATGFRPPVTEDALQKVAASLEMYVDVLPQMPKVLGYSIKHGRPTPTHLTIGMYQKKWKFHRDLPATTVFVFGTSAESATFPGPTIEALQWVPLSVTWENHLPDHHILPWDPTVPTAIPRSGRGVPTVVHLHGGVHPPQSDGHANAWFTAGFREKGPTWTTPTYAYPNAQSPGGALWYHDHALGLTRANLLAGLLGAYVLRSPAAEAHLGLPRGEDFDRVLVLADRSFYADGELYMNCTGDNPRVHPQWQPEYFGAAVTVNGKAWPFLPVARRRYRFRVINASNARFFNLSLSNGLPFHVVGSDASYLPRPVVVTHLLVAVAEAFDVVVDFSESTTTHGHEAELVNTAPYPYPDGDAPNHLNGKVMKFVVEPAAAAAKVDHSWVPARLMEYVVKVAEEEAARRRYIVMYEYEDEATGAPTHLYINGKRMEDPATETPRPGTSEMWEVINLTQDNHPLHLHLAAFQAVRARELVGLEEFKRCMERLNDAVRCDVGRHAVGEEVAVPEHERTWKNVVKIAPGFMTTVVVEFLMVDTGRSYPFDATAEPGYVYHCHILDHEDNAMIRPLKLIK</sequence>
<dbReference type="Pfam" id="PF07731">
    <property type="entry name" value="Cu-oxidase_2"/>
    <property type="match status" value="1"/>
</dbReference>
<dbReference type="GO" id="GO:0005789">
    <property type="term" value="C:endoplasmic reticulum membrane"/>
    <property type="evidence" value="ECO:0007669"/>
    <property type="project" value="UniProtKB-SubCell"/>
</dbReference>
<evidence type="ECO:0000259" key="12">
    <source>
        <dbReference type="Pfam" id="PF00394"/>
    </source>
</evidence>
<dbReference type="InterPro" id="IPR008972">
    <property type="entry name" value="Cupredoxin"/>
</dbReference>